<keyword evidence="5" id="KW-0614">Plasmid</keyword>
<dbReference type="InterPro" id="IPR012318">
    <property type="entry name" value="HTH_CRP"/>
</dbReference>
<organism evidence="5 6">
    <name type="scientific">Rhizobium leguminosarum bv. trifolii (strain WSM1325)</name>
    <dbReference type="NCBI Taxonomy" id="395491"/>
    <lineage>
        <taxon>Bacteria</taxon>
        <taxon>Pseudomonadati</taxon>
        <taxon>Pseudomonadota</taxon>
        <taxon>Alphaproteobacteria</taxon>
        <taxon>Hyphomicrobiales</taxon>
        <taxon>Rhizobiaceae</taxon>
        <taxon>Rhizobium/Agrobacterium group</taxon>
        <taxon>Rhizobium</taxon>
    </lineage>
</organism>
<geneLocation type="plasmid" evidence="5 6">
    <name>pR132503</name>
</geneLocation>
<dbReference type="KEGG" id="rlg:Rleg_5764"/>
<reference evidence="5 6" key="1">
    <citation type="journal article" date="2010" name="Stand. Genomic Sci.">
        <title>Complete genome sequence of Rhizobium leguminosarum bv. trifolii strain WSM1325, an effective microsymbiont of annual Mediterranean clovers.</title>
        <authorList>
            <person name="Reeve W."/>
            <person name="O'Hara G."/>
            <person name="Chain P."/>
            <person name="Ardley J."/>
            <person name="Brau L."/>
            <person name="Nandesena K."/>
            <person name="Tiwari R."/>
            <person name="Copeland A."/>
            <person name="Nolan M."/>
            <person name="Han C."/>
            <person name="Brettin T."/>
            <person name="Land M."/>
            <person name="Ovchinikova G."/>
            <person name="Ivanova N."/>
            <person name="Mavromatis K."/>
            <person name="Markowitz V."/>
            <person name="Kyrpides N."/>
            <person name="Melino V."/>
            <person name="Denton M."/>
            <person name="Yates R."/>
            <person name="Howieson J."/>
        </authorList>
    </citation>
    <scope>NUCLEOTIDE SEQUENCE [LARGE SCALE GENOMIC DNA]</scope>
    <source>
        <strain evidence="6">WSM1325</strain>
        <plasmid evidence="6">Plasmid pR132503</plasmid>
    </source>
</reference>
<dbReference type="Pfam" id="PF13545">
    <property type="entry name" value="HTH_Crp_2"/>
    <property type="match status" value="1"/>
</dbReference>
<keyword evidence="1" id="KW-0805">Transcription regulation</keyword>
<keyword evidence="3" id="KW-0804">Transcription</keyword>
<accession>C6B9G9</accession>
<proteinExistence type="predicted"/>
<protein>
    <submittedName>
        <fullName evidence="5">Putative transcriptional regulator, Crp/Fnr family</fullName>
    </submittedName>
</protein>
<evidence type="ECO:0000259" key="4">
    <source>
        <dbReference type="Pfam" id="PF13545"/>
    </source>
</evidence>
<dbReference type="Proteomes" id="UP000002256">
    <property type="component" value="Plasmid pR132503"/>
</dbReference>
<dbReference type="SUPFAM" id="SSF46785">
    <property type="entry name" value="Winged helix' DNA-binding domain"/>
    <property type="match status" value="1"/>
</dbReference>
<gene>
    <name evidence="5" type="ordered locus">Rleg_5764</name>
</gene>
<evidence type="ECO:0000313" key="6">
    <source>
        <dbReference type="Proteomes" id="UP000002256"/>
    </source>
</evidence>
<dbReference type="InterPro" id="IPR036390">
    <property type="entry name" value="WH_DNA-bd_sf"/>
</dbReference>
<evidence type="ECO:0000313" key="5">
    <source>
        <dbReference type="EMBL" id="ACS60557.1"/>
    </source>
</evidence>
<evidence type="ECO:0000256" key="2">
    <source>
        <dbReference type="ARBA" id="ARBA00023125"/>
    </source>
</evidence>
<dbReference type="EMBL" id="CP001625">
    <property type="protein sequence ID" value="ACS60557.1"/>
    <property type="molecule type" value="Genomic_DNA"/>
</dbReference>
<keyword evidence="2" id="KW-0238">DNA-binding</keyword>
<dbReference type="InterPro" id="IPR014710">
    <property type="entry name" value="RmlC-like_jellyroll"/>
</dbReference>
<dbReference type="AlphaFoldDB" id="C6B9G9"/>
<dbReference type="InterPro" id="IPR018490">
    <property type="entry name" value="cNMP-bd_dom_sf"/>
</dbReference>
<dbReference type="HOGENOM" id="CLU_077340_0_0_5"/>
<name>C6B9G9_RHILS</name>
<dbReference type="GO" id="GO:0006355">
    <property type="term" value="P:regulation of DNA-templated transcription"/>
    <property type="evidence" value="ECO:0007669"/>
    <property type="project" value="InterPro"/>
</dbReference>
<dbReference type="Gene3D" id="2.60.120.10">
    <property type="entry name" value="Jelly Rolls"/>
    <property type="match status" value="1"/>
</dbReference>
<dbReference type="SUPFAM" id="SSF51206">
    <property type="entry name" value="cAMP-binding domain-like"/>
    <property type="match status" value="1"/>
</dbReference>
<evidence type="ECO:0000256" key="3">
    <source>
        <dbReference type="ARBA" id="ARBA00023163"/>
    </source>
</evidence>
<dbReference type="OrthoDB" id="7506088at2"/>
<sequence>MPQIQKLDVQNRLLAALGREAFDALQPGMERVDLPVRTVLIESDQPTHHVFFLETGLASIVARTVDDEAIEVGHIGWEGLCGTHRLLRLDTTPNRTFMQIDGSGIRVPVELVYRLIDEDARSRDLFLHYIHTCELQLAHSALANGRYNMAERLSRWLLMCHDRIRDDDMALTHEFLSLMLGVRRSGVTDHLHILEGMLAIKATRGRIRVRDRAKLEEIAGGCYGAPEKEYERLIGSK</sequence>
<dbReference type="GO" id="GO:0003677">
    <property type="term" value="F:DNA binding"/>
    <property type="evidence" value="ECO:0007669"/>
    <property type="project" value="UniProtKB-KW"/>
</dbReference>
<feature type="domain" description="HTH crp-type" evidence="4">
    <location>
        <begin position="151"/>
        <end position="218"/>
    </location>
</feature>
<evidence type="ECO:0000256" key="1">
    <source>
        <dbReference type="ARBA" id="ARBA00023015"/>
    </source>
</evidence>